<dbReference type="InterPro" id="IPR023627">
    <property type="entry name" value="Rcmb_RecR"/>
</dbReference>
<dbReference type="HAMAP" id="MF_00017">
    <property type="entry name" value="RecR"/>
    <property type="match status" value="1"/>
</dbReference>
<organism evidence="9 10">
    <name type="scientific">Mycoplasmopsis verecunda</name>
    <dbReference type="NCBI Taxonomy" id="171291"/>
    <lineage>
        <taxon>Bacteria</taxon>
        <taxon>Bacillati</taxon>
        <taxon>Mycoplasmatota</taxon>
        <taxon>Mycoplasmoidales</taxon>
        <taxon>Metamycoplasmataceae</taxon>
        <taxon>Mycoplasmopsis</taxon>
    </lineage>
</organism>
<comment type="function">
    <text evidence="7">May play a role in DNA repair. It seems to be involved in an RecBC-independent recombinational process of DNA repair. It may act with RecF and RecO.</text>
</comment>
<dbReference type="OrthoDB" id="9802672at2"/>
<evidence type="ECO:0000256" key="3">
    <source>
        <dbReference type="ARBA" id="ARBA00022771"/>
    </source>
</evidence>
<evidence type="ECO:0000256" key="6">
    <source>
        <dbReference type="ARBA" id="ARBA00023204"/>
    </source>
</evidence>
<dbReference type="PANTHER" id="PTHR30446">
    <property type="entry name" value="RECOMBINATION PROTEIN RECR"/>
    <property type="match status" value="1"/>
</dbReference>
<dbReference type="SUPFAM" id="SSF111304">
    <property type="entry name" value="Recombination protein RecR"/>
    <property type="match status" value="1"/>
</dbReference>
<dbReference type="GO" id="GO:0006281">
    <property type="term" value="P:DNA repair"/>
    <property type="evidence" value="ECO:0007669"/>
    <property type="project" value="UniProtKB-UniRule"/>
</dbReference>
<feature type="zinc finger region" description="C4-type" evidence="7">
    <location>
        <begin position="57"/>
        <end position="72"/>
    </location>
</feature>
<keyword evidence="1 7" id="KW-0479">Metal-binding</keyword>
<keyword evidence="5 7" id="KW-0233">DNA recombination</keyword>
<evidence type="ECO:0000256" key="2">
    <source>
        <dbReference type="ARBA" id="ARBA00022763"/>
    </source>
</evidence>
<dbReference type="STRING" id="171291.SAMN02745154_00273"/>
<feature type="domain" description="Toprim" evidence="8">
    <location>
        <begin position="79"/>
        <end position="172"/>
    </location>
</feature>
<dbReference type="InterPro" id="IPR006171">
    <property type="entry name" value="TOPRIM_dom"/>
</dbReference>
<dbReference type="GO" id="GO:0003677">
    <property type="term" value="F:DNA binding"/>
    <property type="evidence" value="ECO:0007669"/>
    <property type="project" value="UniProtKB-UniRule"/>
</dbReference>
<gene>
    <name evidence="7" type="primary">recR</name>
    <name evidence="9" type="ORF">SAMN02745154_00273</name>
</gene>
<dbReference type="Gene3D" id="3.40.1360.10">
    <property type="match status" value="1"/>
</dbReference>
<evidence type="ECO:0000256" key="7">
    <source>
        <dbReference type="HAMAP-Rule" id="MF_00017"/>
    </source>
</evidence>
<comment type="similarity">
    <text evidence="7">Belongs to the RecR family.</text>
</comment>
<dbReference type="GO" id="GO:0008270">
    <property type="term" value="F:zinc ion binding"/>
    <property type="evidence" value="ECO:0007669"/>
    <property type="project" value="UniProtKB-KW"/>
</dbReference>
<protein>
    <recommendedName>
        <fullName evidence="7">Recombination protein RecR</fullName>
    </recommendedName>
</protein>
<dbReference type="PANTHER" id="PTHR30446:SF0">
    <property type="entry name" value="RECOMBINATION PROTEIN RECR"/>
    <property type="match status" value="1"/>
</dbReference>
<proteinExistence type="inferred from homology"/>
<reference evidence="10" key="1">
    <citation type="submission" date="2017-02" db="EMBL/GenBank/DDBJ databases">
        <authorList>
            <person name="Varghese N."/>
            <person name="Submissions S."/>
        </authorList>
    </citation>
    <scope>NUCLEOTIDE SEQUENCE [LARGE SCALE GENOMIC DNA]</scope>
    <source>
        <strain evidence="10">ATCC 27862</strain>
    </source>
</reference>
<dbReference type="PROSITE" id="PS50880">
    <property type="entry name" value="TOPRIM"/>
    <property type="match status" value="1"/>
</dbReference>
<dbReference type="RefSeq" id="WP_078747018.1">
    <property type="nucleotide sequence ID" value="NZ_CP137850.1"/>
</dbReference>
<keyword evidence="2 7" id="KW-0227">DNA damage</keyword>
<name>A0A1T4L0G9_9BACT</name>
<keyword evidence="3 7" id="KW-0863">Zinc-finger</keyword>
<evidence type="ECO:0000259" key="8">
    <source>
        <dbReference type="PROSITE" id="PS50880"/>
    </source>
</evidence>
<evidence type="ECO:0000256" key="4">
    <source>
        <dbReference type="ARBA" id="ARBA00022833"/>
    </source>
</evidence>
<dbReference type="InterPro" id="IPR000093">
    <property type="entry name" value="DNA_Rcmb_RecR"/>
</dbReference>
<dbReference type="EMBL" id="FUXF01000006">
    <property type="protein sequence ID" value="SJZ48195.1"/>
    <property type="molecule type" value="Genomic_DNA"/>
</dbReference>
<accession>A0A1T4L0G9</accession>
<dbReference type="Proteomes" id="UP000190389">
    <property type="component" value="Unassembled WGS sequence"/>
</dbReference>
<keyword evidence="6 7" id="KW-0234">DNA repair</keyword>
<sequence>MFYTDDINTFIAKAKKIPGISKKQAEKIVYWILESEQNDVFELSKLIQDIKIETKFCPICTNLMHEDKCSICDNPERSNSLFVIENLQAMKKIEDANFYNGKYYILPFMIEKERDVVKYQNEINEFVKYASSFDEIILGISPTLKGEITNKYLKVALQNANLNVTKLAIGVPLGSSLDYMDEITIKFALNNRQK</sequence>
<dbReference type="GO" id="GO:0006310">
    <property type="term" value="P:DNA recombination"/>
    <property type="evidence" value="ECO:0007669"/>
    <property type="project" value="UniProtKB-UniRule"/>
</dbReference>
<keyword evidence="10" id="KW-1185">Reference proteome</keyword>
<dbReference type="Gene3D" id="1.10.8.420">
    <property type="entry name" value="RecR Domain 1"/>
    <property type="match status" value="1"/>
</dbReference>
<dbReference type="Pfam" id="PF21175">
    <property type="entry name" value="RecR_C"/>
    <property type="match status" value="1"/>
</dbReference>
<evidence type="ECO:0000313" key="10">
    <source>
        <dbReference type="Proteomes" id="UP000190389"/>
    </source>
</evidence>
<evidence type="ECO:0000313" key="9">
    <source>
        <dbReference type="EMBL" id="SJZ48195.1"/>
    </source>
</evidence>
<keyword evidence="4 7" id="KW-0862">Zinc</keyword>
<dbReference type="AlphaFoldDB" id="A0A1T4L0G9"/>
<evidence type="ECO:0000256" key="1">
    <source>
        <dbReference type="ARBA" id="ARBA00022723"/>
    </source>
</evidence>
<evidence type="ECO:0000256" key="5">
    <source>
        <dbReference type="ARBA" id="ARBA00023172"/>
    </source>
</evidence>